<name>A0A9X0CK89_9CNID</name>
<dbReference type="SUPFAM" id="SSF48557">
    <property type="entry name" value="L-aspartase-like"/>
    <property type="match status" value="1"/>
</dbReference>
<evidence type="ECO:0000313" key="4">
    <source>
        <dbReference type="Proteomes" id="UP001163046"/>
    </source>
</evidence>
<gene>
    <name evidence="3" type="ORF">OS493_019963</name>
</gene>
<dbReference type="Pfam" id="PF00221">
    <property type="entry name" value="Lyase_aromatic"/>
    <property type="match status" value="1"/>
</dbReference>
<sequence>MWSPKSGWADAGLVLKAHGLTPLELQPKEGLALINGTQLITSLGAEAVERARLIAKQGDVIAAMSLEVHGIVNDTIDFVQDVITTEMNSATDNPVSLSTRSRLHDGEVISGGNFHGEYPAKVLDYLAIGVHELSSMSERRIERLVNPALSELPAFLVKEGGLNSVDSLSTAAGQEDHVSMGGGFAARKALNVVKKCGRREFNHKNLSVSNSTTAGRYVARKIASVFSRPNRQARSSEAIDESASSSVPTSQKYSSSTVTSTEGTDVTGTQASAYEWKKAENSNGTVSHVNGETPARQRVF</sequence>
<evidence type="ECO:0000256" key="1">
    <source>
        <dbReference type="ARBA" id="ARBA00007238"/>
    </source>
</evidence>
<evidence type="ECO:0000256" key="2">
    <source>
        <dbReference type="SAM" id="MobiDB-lite"/>
    </source>
</evidence>
<organism evidence="3 4">
    <name type="scientific">Desmophyllum pertusum</name>
    <dbReference type="NCBI Taxonomy" id="174260"/>
    <lineage>
        <taxon>Eukaryota</taxon>
        <taxon>Metazoa</taxon>
        <taxon>Cnidaria</taxon>
        <taxon>Anthozoa</taxon>
        <taxon>Hexacorallia</taxon>
        <taxon>Scleractinia</taxon>
        <taxon>Caryophylliina</taxon>
        <taxon>Caryophylliidae</taxon>
        <taxon>Desmophyllum</taxon>
    </lineage>
</organism>
<dbReference type="InterPro" id="IPR024083">
    <property type="entry name" value="Fumarase/histidase_N"/>
</dbReference>
<evidence type="ECO:0000313" key="3">
    <source>
        <dbReference type="EMBL" id="KAJ7359056.1"/>
    </source>
</evidence>
<feature type="compositionally biased region" description="Polar residues" evidence="2">
    <location>
        <begin position="247"/>
        <end position="272"/>
    </location>
</feature>
<proteinExistence type="inferred from homology"/>
<keyword evidence="4" id="KW-1185">Reference proteome</keyword>
<dbReference type="OrthoDB" id="10051290at2759"/>
<reference evidence="3" key="1">
    <citation type="submission" date="2023-01" db="EMBL/GenBank/DDBJ databases">
        <title>Genome assembly of the deep-sea coral Lophelia pertusa.</title>
        <authorList>
            <person name="Herrera S."/>
            <person name="Cordes E."/>
        </authorList>
    </citation>
    <scope>NUCLEOTIDE SEQUENCE</scope>
    <source>
        <strain evidence="3">USNM1676648</strain>
        <tissue evidence="3">Polyp</tissue>
    </source>
</reference>
<feature type="compositionally biased region" description="Polar residues" evidence="2">
    <location>
        <begin position="281"/>
        <end position="290"/>
    </location>
</feature>
<feature type="region of interest" description="Disordered" evidence="2">
    <location>
        <begin position="229"/>
        <end position="300"/>
    </location>
</feature>
<dbReference type="Gene3D" id="1.20.200.10">
    <property type="entry name" value="Fumarase/aspartase (Central domain)"/>
    <property type="match status" value="1"/>
</dbReference>
<dbReference type="AlphaFoldDB" id="A0A9X0CK89"/>
<evidence type="ECO:0008006" key="5">
    <source>
        <dbReference type="Google" id="ProtNLM"/>
    </source>
</evidence>
<dbReference type="InterPro" id="IPR001106">
    <property type="entry name" value="Aromatic_Lyase"/>
</dbReference>
<accession>A0A9X0CK89</accession>
<dbReference type="PANTHER" id="PTHR10362">
    <property type="entry name" value="HISTIDINE AMMONIA-LYASE"/>
    <property type="match status" value="1"/>
</dbReference>
<dbReference type="EMBL" id="MU827313">
    <property type="protein sequence ID" value="KAJ7359056.1"/>
    <property type="molecule type" value="Genomic_DNA"/>
</dbReference>
<dbReference type="Proteomes" id="UP001163046">
    <property type="component" value="Unassembled WGS sequence"/>
</dbReference>
<protein>
    <recommendedName>
        <fullName evidence="5">Histidine ammonia-lyase</fullName>
    </recommendedName>
</protein>
<comment type="similarity">
    <text evidence="1">Belongs to the PAL/histidase family.</text>
</comment>
<comment type="caution">
    <text evidence="3">The sequence shown here is derived from an EMBL/GenBank/DDBJ whole genome shotgun (WGS) entry which is preliminary data.</text>
</comment>
<dbReference type="Gene3D" id="1.10.275.10">
    <property type="entry name" value="Fumarase/aspartase (N-terminal domain)"/>
    <property type="match status" value="1"/>
</dbReference>
<dbReference type="GO" id="GO:0003824">
    <property type="term" value="F:catalytic activity"/>
    <property type="evidence" value="ECO:0007669"/>
    <property type="project" value="InterPro"/>
</dbReference>
<dbReference type="InterPro" id="IPR008948">
    <property type="entry name" value="L-Aspartase-like"/>
</dbReference>